<name>A0A7D7F1C6_9CAUD</name>
<dbReference type="GO" id="GO:0000166">
    <property type="term" value="F:nucleotide binding"/>
    <property type="evidence" value="ECO:0007669"/>
    <property type="project" value="UniProtKB-KW"/>
</dbReference>
<organism evidence="3 4">
    <name type="scientific">Pseudomonas phage phiB1_1</name>
    <dbReference type="NCBI Taxonomy" id="2755402"/>
    <lineage>
        <taxon>Viruses</taxon>
        <taxon>Duplodnaviria</taxon>
        <taxon>Heunggongvirae</taxon>
        <taxon>Uroviricota</taxon>
        <taxon>Caudoviricetes</taxon>
        <taxon>Autographivirales</taxon>
        <taxon>Autoscriptoviridae</taxon>
        <taxon>Krylovirinae</taxon>
        <taxon>Torinorumvirus</taxon>
        <taxon>Torinorumvirus B11</taxon>
    </lineage>
</organism>
<dbReference type="Pfam" id="PF24729">
    <property type="entry name" value="Acb2_Tad1_hairpin"/>
    <property type="match status" value="1"/>
</dbReference>
<sequence>MDNQHRKINTYRELTQPEIDAMNSVKALEADIAALHAQIAAMPNVDKRDLAMSRTHFEDACIRLVRSVARPVTPWS</sequence>
<evidence type="ECO:0000313" key="4">
    <source>
        <dbReference type="Proteomes" id="UP000515318"/>
    </source>
</evidence>
<dbReference type="EMBL" id="MT354570">
    <property type="protein sequence ID" value="QMP84078.1"/>
    <property type="molecule type" value="Genomic_DNA"/>
</dbReference>
<dbReference type="Proteomes" id="UP000515318">
    <property type="component" value="Segment"/>
</dbReference>
<reference evidence="3 4" key="1">
    <citation type="submission" date="2020-04" db="EMBL/GenBank/DDBJ databases">
        <authorList>
            <person name="Martino G."/>
            <person name="Holtappels D."/>
            <person name="Wagemans J."/>
            <person name="Lavigne R."/>
            <person name="Turina M."/>
            <person name="Ciuffo M."/>
        </authorList>
    </citation>
    <scope>NUCLEOTIDE SEQUENCE [LARGE SCALE GENOMIC DNA]</scope>
</reference>
<proteinExistence type="predicted"/>
<evidence type="ECO:0000256" key="1">
    <source>
        <dbReference type="ARBA" id="ARBA00022741"/>
    </source>
</evidence>
<feature type="domain" description="Acb2/Tad1 hairpin" evidence="2">
    <location>
        <begin position="8"/>
        <end position="69"/>
    </location>
</feature>
<evidence type="ECO:0000313" key="3">
    <source>
        <dbReference type="EMBL" id="QMP84078.1"/>
    </source>
</evidence>
<accession>A0A7D7F1C6</accession>
<keyword evidence="4" id="KW-1185">Reference proteome</keyword>
<dbReference type="InterPro" id="IPR056098">
    <property type="entry name" value="Acb2/Tad1_hairpin"/>
</dbReference>
<keyword evidence="1" id="KW-0547">Nucleotide-binding</keyword>
<evidence type="ECO:0000259" key="2">
    <source>
        <dbReference type="Pfam" id="PF24729"/>
    </source>
</evidence>
<protein>
    <submittedName>
        <fullName evidence="3">NAD/FAD-utilizing enzyme</fullName>
    </submittedName>
</protein>
<gene>
    <name evidence="3" type="ORF">phiB1_1_51</name>
</gene>